<protein>
    <submittedName>
        <fullName evidence="2">Uncharacterized protein</fullName>
    </submittedName>
</protein>
<organism evidence="2 3">
    <name type="scientific">Crinalium epipsammum PCC 9333</name>
    <dbReference type="NCBI Taxonomy" id="1173022"/>
    <lineage>
        <taxon>Bacteria</taxon>
        <taxon>Bacillati</taxon>
        <taxon>Cyanobacteriota</taxon>
        <taxon>Cyanophyceae</taxon>
        <taxon>Gomontiellales</taxon>
        <taxon>Gomontiellaceae</taxon>
        <taxon>Crinalium</taxon>
    </lineage>
</organism>
<dbReference type="InterPro" id="IPR025478">
    <property type="entry name" value="COP23"/>
</dbReference>
<dbReference type="PATRIC" id="fig|1173022.3.peg.4331"/>
<feature type="signal peptide" evidence="1">
    <location>
        <begin position="1"/>
        <end position="20"/>
    </location>
</feature>
<dbReference type="AlphaFoldDB" id="K9W4U9"/>
<dbReference type="EMBL" id="CP003620">
    <property type="protein sequence ID" value="AFZ14819.1"/>
    <property type="molecule type" value="Genomic_DNA"/>
</dbReference>
<accession>K9W4U9</accession>
<dbReference type="HOGENOM" id="CLU_101369_1_0_3"/>
<dbReference type="Proteomes" id="UP000010472">
    <property type="component" value="Chromosome"/>
</dbReference>
<proteinExistence type="predicted"/>
<dbReference type="KEGG" id="cep:Cri9333_4012"/>
<keyword evidence="3" id="KW-1185">Reference proteome</keyword>
<evidence type="ECO:0000313" key="3">
    <source>
        <dbReference type="Proteomes" id="UP000010472"/>
    </source>
</evidence>
<dbReference type="RefSeq" id="WP_015204919.1">
    <property type="nucleotide sequence ID" value="NC_019753.1"/>
</dbReference>
<evidence type="ECO:0000313" key="2">
    <source>
        <dbReference type="EMBL" id="AFZ14819.1"/>
    </source>
</evidence>
<dbReference type="Pfam" id="PF14218">
    <property type="entry name" value="COP23"/>
    <property type="match status" value="1"/>
</dbReference>
<evidence type="ECO:0000256" key="1">
    <source>
        <dbReference type="SAM" id="SignalP"/>
    </source>
</evidence>
<reference evidence="2 3" key="1">
    <citation type="submission" date="2012-06" db="EMBL/GenBank/DDBJ databases">
        <title>Finished chromosome of genome of Crinalium epipsammum PCC 9333.</title>
        <authorList>
            <consortium name="US DOE Joint Genome Institute"/>
            <person name="Gugger M."/>
            <person name="Coursin T."/>
            <person name="Rippka R."/>
            <person name="Tandeau De Marsac N."/>
            <person name="Huntemann M."/>
            <person name="Wei C.-L."/>
            <person name="Han J."/>
            <person name="Detter J.C."/>
            <person name="Han C."/>
            <person name="Tapia R."/>
            <person name="Davenport K."/>
            <person name="Daligault H."/>
            <person name="Erkkila T."/>
            <person name="Gu W."/>
            <person name="Munk A.C.C."/>
            <person name="Teshima H."/>
            <person name="Xu Y."/>
            <person name="Chain P."/>
            <person name="Chen A."/>
            <person name="Krypides N."/>
            <person name="Mavromatis K."/>
            <person name="Markowitz V."/>
            <person name="Szeto E."/>
            <person name="Ivanova N."/>
            <person name="Mikhailova N."/>
            <person name="Ovchinnikova G."/>
            <person name="Pagani I."/>
            <person name="Pati A."/>
            <person name="Goodwin L."/>
            <person name="Peters L."/>
            <person name="Pitluck S."/>
            <person name="Woyke T."/>
            <person name="Kerfeld C."/>
        </authorList>
    </citation>
    <scope>NUCLEOTIDE SEQUENCE [LARGE SCALE GENOMIC DNA]</scope>
    <source>
        <strain evidence="2 3">PCC 9333</strain>
    </source>
</reference>
<sequence>MKRTLITTLALTLTTTIITAAFINSNSHQVKAESTVQFLCRSSYDEDQGTRLPTTLAWTSRGKIAVIRWVKELGGKSPQERCEKISPRFQEAYQKGTLSLITNGRINNQPVICTAKEYGGKCETLLMTLRPGDNSLQMLNSLVETLNGRGVGPIKHSSGVPQVYYQVYIDDFLQTAPVEKE</sequence>
<dbReference type="STRING" id="1173022.Cri9333_4012"/>
<gene>
    <name evidence="2" type="ORF">Cri9333_4012</name>
</gene>
<feature type="chain" id="PRO_5003937151" evidence="1">
    <location>
        <begin position="21"/>
        <end position="181"/>
    </location>
</feature>
<dbReference type="eggNOG" id="COG2335">
    <property type="taxonomic scope" value="Bacteria"/>
</dbReference>
<dbReference type="OrthoDB" id="490444at2"/>
<name>K9W4U9_9CYAN</name>
<keyword evidence="1" id="KW-0732">Signal</keyword>